<protein>
    <submittedName>
        <fullName evidence="1">Uncharacterized protein</fullName>
    </submittedName>
</protein>
<reference evidence="1" key="1">
    <citation type="journal article" date="2015" name="Nature">
        <title>Complex archaea that bridge the gap between prokaryotes and eukaryotes.</title>
        <authorList>
            <person name="Spang A."/>
            <person name="Saw J.H."/>
            <person name="Jorgensen S.L."/>
            <person name="Zaremba-Niedzwiedzka K."/>
            <person name="Martijn J."/>
            <person name="Lind A.E."/>
            <person name="van Eijk R."/>
            <person name="Schleper C."/>
            <person name="Guy L."/>
            <person name="Ettema T.J."/>
        </authorList>
    </citation>
    <scope>NUCLEOTIDE SEQUENCE</scope>
</reference>
<name>A0A0F8XM69_9ZZZZ</name>
<evidence type="ECO:0000313" key="1">
    <source>
        <dbReference type="EMBL" id="KKK70172.1"/>
    </source>
</evidence>
<sequence>MVIVESNNQFDAFLSEFSVSDSIIVPIFTDNSLHSLNNKLSLLYIHTLHPEKDFILPFDHSEALNLDIQLLSKLKESERIKYTLRKKELSHTVPLKNVIDITLIHYLQNNSDLEIGSSDIIKFFQHKYY</sequence>
<feature type="non-terminal residue" evidence="1">
    <location>
        <position position="129"/>
    </location>
</feature>
<proteinExistence type="predicted"/>
<dbReference type="EMBL" id="LAZR01058306">
    <property type="protein sequence ID" value="KKK70172.1"/>
    <property type="molecule type" value="Genomic_DNA"/>
</dbReference>
<accession>A0A0F8XM69</accession>
<comment type="caution">
    <text evidence="1">The sequence shown here is derived from an EMBL/GenBank/DDBJ whole genome shotgun (WGS) entry which is preliminary data.</text>
</comment>
<dbReference type="AlphaFoldDB" id="A0A0F8XM69"/>
<organism evidence="1">
    <name type="scientific">marine sediment metagenome</name>
    <dbReference type="NCBI Taxonomy" id="412755"/>
    <lineage>
        <taxon>unclassified sequences</taxon>
        <taxon>metagenomes</taxon>
        <taxon>ecological metagenomes</taxon>
    </lineage>
</organism>
<gene>
    <name evidence="1" type="ORF">LCGC14_2926680</name>
</gene>